<reference evidence="2 4" key="2">
    <citation type="submission" date="2021-03" db="EMBL/GenBank/DDBJ databases">
        <title>Genomic Encyclopedia of Type Strains, Phase IV (KMG-IV): sequencing the most valuable type-strain genomes for metagenomic binning, comparative biology and taxonomic classification.</title>
        <authorList>
            <person name="Goeker M."/>
        </authorList>
    </citation>
    <scope>NUCLEOTIDE SEQUENCE [LARGE SCALE GENOMIC DNA]</scope>
    <source>
        <strain evidence="2 4">DSM 40499</strain>
    </source>
</reference>
<evidence type="ECO:0000313" key="2">
    <source>
        <dbReference type="EMBL" id="MBP2055746.1"/>
    </source>
</evidence>
<dbReference type="EMBL" id="CP016279">
    <property type="protein sequence ID" value="ANP52330.1"/>
    <property type="molecule type" value="Genomic_DNA"/>
</dbReference>
<accession>A0A1B1B0K7</accession>
<dbReference type="EMBL" id="JAGGLP010000033">
    <property type="protein sequence ID" value="MBP2055746.1"/>
    <property type="molecule type" value="Genomic_DNA"/>
</dbReference>
<dbReference type="Proteomes" id="UP001519309">
    <property type="component" value="Unassembled WGS sequence"/>
</dbReference>
<keyword evidence="4" id="KW-1185">Reference proteome</keyword>
<gene>
    <name evidence="1" type="ORF">AVL59_24780</name>
    <name evidence="2" type="ORF">J2Z21_008762</name>
</gene>
<protein>
    <submittedName>
        <fullName evidence="1">Uncharacterized protein</fullName>
    </submittedName>
</protein>
<evidence type="ECO:0000313" key="3">
    <source>
        <dbReference type="Proteomes" id="UP000092659"/>
    </source>
</evidence>
<name>A0A1B1B0K7_9ACTN</name>
<proteinExistence type="predicted"/>
<dbReference type="OrthoDB" id="4232107at2"/>
<dbReference type="AlphaFoldDB" id="A0A1B1B0K7"/>
<evidence type="ECO:0000313" key="4">
    <source>
        <dbReference type="Proteomes" id="UP001519309"/>
    </source>
</evidence>
<reference evidence="1 3" key="1">
    <citation type="submission" date="2016-06" db="EMBL/GenBank/DDBJ databases">
        <title>Complete genome sequence of Streptomyces griseochromogenes ATCC 14511, the Blasticidin S producer.</title>
        <authorList>
            <person name="Wu L."/>
        </authorList>
    </citation>
    <scope>NUCLEOTIDE SEQUENCE [LARGE SCALE GENOMIC DNA]</scope>
    <source>
        <strain evidence="1 3">ATCC 14511</strain>
    </source>
</reference>
<dbReference type="KEGG" id="sgs:AVL59_24780"/>
<evidence type="ECO:0000313" key="1">
    <source>
        <dbReference type="EMBL" id="ANP52330.1"/>
    </source>
</evidence>
<dbReference type="RefSeq" id="WP_067308253.1">
    <property type="nucleotide sequence ID" value="NZ_CP016279.1"/>
</dbReference>
<dbReference type="Proteomes" id="UP000092659">
    <property type="component" value="Chromosome"/>
</dbReference>
<organism evidence="1 3">
    <name type="scientific">Streptomyces griseochromogenes</name>
    <dbReference type="NCBI Taxonomy" id="68214"/>
    <lineage>
        <taxon>Bacteria</taxon>
        <taxon>Bacillati</taxon>
        <taxon>Actinomycetota</taxon>
        <taxon>Actinomycetes</taxon>
        <taxon>Kitasatosporales</taxon>
        <taxon>Streptomycetaceae</taxon>
        <taxon>Streptomyces</taxon>
    </lineage>
</organism>
<sequence length="258" mass="28073">MVGSTRVRVRLFTWAGEMLLGACCRRPGQEHTPSESSQVIAEVTRRRLFDALSDTGAGYKDGVPVIHVPSASVPQALVDAADHDARMAVLVRMESTVMADCEAAVLACVSVEEFRTIGIKVMEAWRAGHREAAACLALAGAEEAVFQVTGVSRKRLDDSGRSGKYPGLQRVAARGALPHWGVESAALLGPLRTLYVNYHPERNDPLPTALSRHAVFHRLTLDHLHAGHSIVAIMLMASMFREIQVYCDDALAEEHEQG</sequence>